<dbReference type="Gene3D" id="3.90.550.10">
    <property type="entry name" value="Spore Coat Polysaccharide Biosynthesis Protein SpsA, Chain A"/>
    <property type="match status" value="1"/>
</dbReference>
<dbReference type="GO" id="GO:0016740">
    <property type="term" value="F:transferase activity"/>
    <property type="evidence" value="ECO:0007669"/>
    <property type="project" value="UniProtKB-KW"/>
</dbReference>
<feature type="domain" description="Glycosyltransferase 2-like" evidence="1">
    <location>
        <begin position="12"/>
        <end position="116"/>
    </location>
</feature>
<dbReference type="Proteomes" id="UP000315400">
    <property type="component" value="Unassembled WGS sequence"/>
</dbReference>
<dbReference type="AlphaFoldDB" id="A0A540VPN8"/>
<dbReference type="InterPro" id="IPR001173">
    <property type="entry name" value="Glyco_trans_2-like"/>
</dbReference>
<dbReference type="CDD" id="cd00761">
    <property type="entry name" value="Glyco_tranf_GTA_type"/>
    <property type="match status" value="1"/>
</dbReference>
<evidence type="ECO:0000313" key="3">
    <source>
        <dbReference type="Proteomes" id="UP000315400"/>
    </source>
</evidence>
<organism evidence="2 3">
    <name type="scientific">Spiribacter salinus</name>
    <dbReference type="NCBI Taxonomy" id="1335746"/>
    <lineage>
        <taxon>Bacteria</taxon>
        <taxon>Pseudomonadati</taxon>
        <taxon>Pseudomonadota</taxon>
        <taxon>Gammaproteobacteria</taxon>
        <taxon>Chromatiales</taxon>
        <taxon>Ectothiorhodospiraceae</taxon>
        <taxon>Spiribacter</taxon>
    </lineage>
</organism>
<reference evidence="2 3" key="1">
    <citation type="submission" date="2019-06" db="EMBL/GenBank/DDBJ databases">
        <title>Metagenome assembled Genome of Spiribacter salinus SL48-SHIP from the microbial mat of Salt Lake 48 (Novosibirsk region, Russia).</title>
        <authorList>
            <person name="Shipova A."/>
            <person name="Rozanov A.S."/>
            <person name="Bryanskaya A.V."/>
            <person name="Peltek S.E."/>
        </authorList>
    </citation>
    <scope>NUCLEOTIDE SEQUENCE [LARGE SCALE GENOMIC DNA]</scope>
    <source>
        <strain evidence="2">SL48-SHIP-2</strain>
    </source>
</reference>
<dbReference type="PANTHER" id="PTHR43685:SF2">
    <property type="entry name" value="GLYCOSYLTRANSFERASE 2-LIKE DOMAIN-CONTAINING PROTEIN"/>
    <property type="match status" value="1"/>
</dbReference>
<comment type="caution">
    <text evidence="2">The sequence shown here is derived from an EMBL/GenBank/DDBJ whole genome shotgun (WGS) entry which is preliminary data.</text>
</comment>
<accession>A0A540VPN8</accession>
<sequence>MKKGEKRASVAVVIPTFNRAEYLEVSLESVLRQTHAPAQVIVVDDGSTDHTAEVVGRLGSRGVVYMPKENGGKAAAVNHALKEVAAKYLWVFDDDDVACADTLERHVSFLESRPELGFSFGGAYSCSSGPRGWLCVERVNPVRPFPEEEALMELLMDCYTAGPSVVVRMEVMDKVGPHRAELVRSGDLEIAIRWLLEAPAAPLPDERPTYYRRYHDGLRGPAGRRFAYSDNDNSARQFEKQILGEWLPRLELRHLLPRSSWRAGANDEILARGRVRRLALALRKGLWDLALADARELASMQGFRLTPADLRYLWRTFATRPAMQELRQQRSDVELFQLLRNRALRAITVELVRSCVYRAARSWADGEHREAVADAAHALRLFRGSVVAMAADRVLGARSSMVSVDRTGTDG</sequence>
<evidence type="ECO:0000259" key="1">
    <source>
        <dbReference type="Pfam" id="PF00535"/>
    </source>
</evidence>
<protein>
    <submittedName>
        <fullName evidence="2">Glycosyltransferase family 2 protein</fullName>
    </submittedName>
</protein>
<proteinExistence type="predicted"/>
<keyword evidence="2" id="KW-0808">Transferase</keyword>
<dbReference type="Pfam" id="PF00535">
    <property type="entry name" value="Glycos_transf_2"/>
    <property type="match status" value="1"/>
</dbReference>
<dbReference type="EMBL" id="VIFK01000147">
    <property type="protein sequence ID" value="TQE98715.1"/>
    <property type="molecule type" value="Genomic_DNA"/>
</dbReference>
<gene>
    <name evidence="2" type="ORF">FKY71_12350</name>
</gene>
<dbReference type="SUPFAM" id="SSF53448">
    <property type="entry name" value="Nucleotide-diphospho-sugar transferases"/>
    <property type="match status" value="1"/>
</dbReference>
<dbReference type="InterPro" id="IPR050834">
    <property type="entry name" value="Glycosyltransf_2"/>
</dbReference>
<evidence type="ECO:0000313" key="2">
    <source>
        <dbReference type="EMBL" id="TQE98715.1"/>
    </source>
</evidence>
<dbReference type="InterPro" id="IPR029044">
    <property type="entry name" value="Nucleotide-diphossugar_trans"/>
</dbReference>
<dbReference type="PANTHER" id="PTHR43685">
    <property type="entry name" value="GLYCOSYLTRANSFERASE"/>
    <property type="match status" value="1"/>
</dbReference>
<name>A0A540VPN8_9GAMM</name>